<proteinExistence type="inferred from homology"/>
<keyword evidence="1" id="KW-0479">Metal-binding</keyword>
<comment type="caution">
    <text evidence="2">The sequence shown here is derived from an EMBL/GenBank/DDBJ whole genome shotgun (WGS) entry which is preliminary data.</text>
</comment>
<accession>A0A444YQT8</accession>
<name>A0A444YQT8_ARAHY</name>
<sequence>MKRAIEVGIPTTIHRWCIWYIMKKILSKLNGYKRHKKIKHEKSHVFWNSFTKESFDRTWNDFLIKYGVGDNKWLSDNDRCQTVRLSYDNCLSSREQRERIRYCRFSYHHTLCNKFSIEAQLQHVYTHEMFRKVQAQFRENVNFITRLMQSTISYTVYEVVEHISNSTFNKFVVTYDTISSQVKCQYLLFESRGILCRHSLRALNKVSPRYILEQWSKNVKRKHTHLKSSHDGLFWSQESQNIYEFASKFELTTILHSAYDNAMVEMQEYKAKSKRKCSLFHEDVSLEDINEIQRPLRLNLFCGGSVVQSNFRYYHGHITNYNFRGSRE</sequence>
<dbReference type="Proteomes" id="UP000289738">
    <property type="component" value="Chromosome B06"/>
</dbReference>
<dbReference type="PANTHER" id="PTHR31669:SF283">
    <property type="entry name" value="PROTEIN FAR1-RELATED SEQUENCE"/>
    <property type="match status" value="1"/>
</dbReference>
<evidence type="ECO:0000313" key="3">
    <source>
        <dbReference type="Proteomes" id="UP000289738"/>
    </source>
</evidence>
<gene>
    <name evidence="2" type="ORF">Ahy_B06g084019</name>
</gene>
<keyword evidence="1" id="KW-0862">Zinc</keyword>
<keyword evidence="3" id="KW-1185">Reference proteome</keyword>
<comment type="subcellular location">
    <subcellularLocation>
        <location evidence="1">Nucleus</location>
    </subcellularLocation>
</comment>
<dbReference type="InterPro" id="IPR031052">
    <property type="entry name" value="FHY3/FAR1"/>
</dbReference>
<dbReference type="PANTHER" id="PTHR31669">
    <property type="entry name" value="PROTEIN FAR1-RELATED SEQUENCE 10-RELATED"/>
    <property type="match status" value="1"/>
</dbReference>
<keyword evidence="1" id="KW-0863">Zinc-finger</keyword>
<organism evidence="2 3">
    <name type="scientific">Arachis hypogaea</name>
    <name type="common">Peanut</name>
    <dbReference type="NCBI Taxonomy" id="3818"/>
    <lineage>
        <taxon>Eukaryota</taxon>
        <taxon>Viridiplantae</taxon>
        <taxon>Streptophyta</taxon>
        <taxon>Embryophyta</taxon>
        <taxon>Tracheophyta</taxon>
        <taxon>Spermatophyta</taxon>
        <taxon>Magnoliopsida</taxon>
        <taxon>eudicotyledons</taxon>
        <taxon>Gunneridae</taxon>
        <taxon>Pentapetalae</taxon>
        <taxon>rosids</taxon>
        <taxon>fabids</taxon>
        <taxon>Fabales</taxon>
        <taxon>Fabaceae</taxon>
        <taxon>Papilionoideae</taxon>
        <taxon>50 kb inversion clade</taxon>
        <taxon>dalbergioids sensu lato</taxon>
        <taxon>Dalbergieae</taxon>
        <taxon>Pterocarpus clade</taxon>
        <taxon>Arachis</taxon>
    </lineage>
</organism>
<evidence type="ECO:0000256" key="1">
    <source>
        <dbReference type="RuleBase" id="RU367018"/>
    </source>
</evidence>
<dbReference type="GO" id="GO:0006355">
    <property type="term" value="P:regulation of DNA-templated transcription"/>
    <property type="evidence" value="ECO:0007669"/>
    <property type="project" value="UniProtKB-UniRule"/>
</dbReference>
<keyword evidence="1" id="KW-0539">Nucleus</keyword>
<comment type="function">
    <text evidence="1">Putative transcription activator involved in regulating light control of development.</text>
</comment>
<protein>
    <recommendedName>
        <fullName evidence="1">Protein FAR1-RELATED SEQUENCE</fullName>
    </recommendedName>
</protein>
<dbReference type="AlphaFoldDB" id="A0A444YQT8"/>
<evidence type="ECO:0000313" key="2">
    <source>
        <dbReference type="EMBL" id="RYR04336.1"/>
    </source>
</evidence>
<dbReference type="GO" id="GO:0008270">
    <property type="term" value="F:zinc ion binding"/>
    <property type="evidence" value="ECO:0007669"/>
    <property type="project" value="UniProtKB-UniRule"/>
</dbReference>
<comment type="similarity">
    <text evidence="1">Belongs to the FHY3/FAR1 family.</text>
</comment>
<reference evidence="2 3" key="1">
    <citation type="submission" date="2019-01" db="EMBL/GenBank/DDBJ databases">
        <title>Sequencing of cultivated peanut Arachis hypogaea provides insights into genome evolution and oil improvement.</title>
        <authorList>
            <person name="Chen X."/>
        </authorList>
    </citation>
    <scope>NUCLEOTIDE SEQUENCE [LARGE SCALE GENOMIC DNA]</scope>
    <source>
        <strain evidence="3">cv. Fuhuasheng</strain>
        <tissue evidence="2">Leaves</tissue>
    </source>
</reference>
<dbReference type="GO" id="GO:0005634">
    <property type="term" value="C:nucleus"/>
    <property type="evidence" value="ECO:0007669"/>
    <property type="project" value="UniProtKB-SubCell"/>
</dbReference>
<dbReference type="EMBL" id="SDMP01000016">
    <property type="protein sequence ID" value="RYR04336.1"/>
    <property type="molecule type" value="Genomic_DNA"/>
</dbReference>